<sequence>MFITIPDNLEFSTDSFLTPGCYDGALKEVIIPEGLILDRTKKLAHEIHEQIGDKPIMMLCILKGSYKFFTTLLDELTVARTLCKSPISIEFIRAKSYCDTVSTGHLQLIGLESMDELKGQNVVIVEDIVDSGLTMDSLIKTIKDHGANQVWTSILLSKRVKRQVEVPEDFVAFSIPDKFIVGYGLDYNQKFRDLKHICVMSPIGIEKYKE</sequence>
<evidence type="ECO:0000313" key="2">
    <source>
        <dbReference type="WBParaSite" id="RSKR_0000034000.1"/>
    </source>
</evidence>
<reference evidence="2" key="1">
    <citation type="submission" date="2016-11" db="UniProtKB">
        <authorList>
            <consortium name="WormBaseParasite"/>
        </authorList>
    </citation>
    <scope>IDENTIFICATION</scope>
    <source>
        <strain evidence="2">KR3021</strain>
    </source>
</reference>
<protein>
    <submittedName>
        <fullName evidence="2">Hypoxanthine phosphoribosyltransferase</fullName>
    </submittedName>
</protein>
<evidence type="ECO:0000313" key="1">
    <source>
        <dbReference type="Proteomes" id="UP000095286"/>
    </source>
</evidence>
<accession>A0AC35TGI4</accession>
<dbReference type="Proteomes" id="UP000095286">
    <property type="component" value="Unplaced"/>
</dbReference>
<name>A0AC35TGI4_9BILA</name>
<organism evidence="1 2">
    <name type="scientific">Rhabditophanes sp. KR3021</name>
    <dbReference type="NCBI Taxonomy" id="114890"/>
    <lineage>
        <taxon>Eukaryota</taxon>
        <taxon>Metazoa</taxon>
        <taxon>Ecdysozoa</taxon>
        <taxon>Nematoda</taxon>
        <taxon>Chromadorea</taxon>
        <taxon>Rhabditida</taxon>
        <taxon>Tylenchina</taxon>
        <taxon>Panagrolaimomorpha</taxon>
        <taxon>Strongyloidoidea</taxon>
        <taxon>Alloionematidae</taxon>
        <taxon>Rhabditophanes</taxon>
    </lineage>
</organism>
<dbReference type="WBParaSite" id="RSKR_0000034000.1">
    <property type="protein sequence ID" value="RSKR_0000034000.1"/>
    <property type="gene ID" value="RSKR_0000034000"/>
</dbReference>
<proteinExistence type="predicted"/>